<keyword evidence="1 2" id="KW-0195">Cyclin</keyword>
<dbReference type="Pfam" id="PF16899">
    <property type="entry name" value="Cyclin_C_2"/>
    <property type="match status" value="1"/>
</dbReference>
<dbReference type="CDD" id="cd20524">
    <property type="entry name" value="CYCLIN_CCNH_rpt1"/>
    <property type="match status" value="1"/>
</dbReference>
<dbReference type="RefSeq" id="XP_028479072.1">
    <property type="nucleotide sequence ID" value="XM_028620100.1"/>
</dbReference>
<dbReference type="FunFam" id="1.10.472.10:FF:000095">
    <property type="entry name" value="Cyclin Ccl1, putative (AFU_orthologue AFUA_5G07030)"/>
    <property type="match status" value="1"/>
</dbReference>
<evidence type="ECO:0000256" key="1">
    <source>
        <dbReference type="ARBA" id="ARBA00023127"/>
    </source>
</evidence>
<evidence type="ECO:0000313" key="5">
    <source>
        <dbReference type="EMBL" id="RSH86287.1"/>
    </source>
</evidence>
<evidence type="ECO:0000256" key="2">
    <source>
        <dbReference type="RuleBase" id="RU000383"/>
    </source>
</evidence>
<dbReference type="EMBL" id="RSCE01000002">
    <property type="protein sequence ID" value="RSH86287.1"/>
    <property type="molecule type" value="Genomic_DNA"/>
</dbReference>
<dbReference type="SMART" id="SM00385">
    <property type="entry name" value="CYCLIN"/>
    <property type="match status" value="1"/>
</dbReference>
<feature type="region of interest" description="Disordered" evidence="3">
    <location>
        <begin position="391"/>
        <end position="412"/>
    </location>
</feature>
<dbReference type="InterPro" id="IPR043198">
    <property type="entry name" value="Cyclin/Ssn8"/>
</dbReference>
<name>A0A427Y5C5_9TREE</name>
<feature type="compositionally biased region" description="Low complexity" evidence="3">
    <location>
        <begin position="36"/>
        <end position="49"/>
    </location>
</feature>
<feature type="domain" description="Cyclin-like" evidence="4">
    <location>
        <begin position="117"/>
        <end position="208"/>
    </location>
</feature>
<organism evidence="5 6">
    <name type="scientific">Apiotrichum porosum</name>
    <dbReference type="NCBI Taxonomy" id="105984"/>
    <lineage>
        <taxon>Eukaryota</taxon>
        <taxon>Fungi</taxon>
        <taxon>Dikarya</taxon>
        <taxon>Basidiomycota</taxon>
        <taxon>Agaricomycotina</taxon>
        <taxon>Tremellomycetes</taxon>
        <taxon>Trichosporonales</taxon>
        <taxon>Trichosporonaceae</taxon>
        <taxon>Apiotrichum</taxon>
    </lineage>
</organism>
<dbReference type="Pfam" id="PF00134">
    <property type="entry name" value="Cyclin_N"/>
    <property type="match status" value="1"/>
</dbReference>
<dbReference type="AlphaFoldDB" id="A0A427Y5C5"/>
<dbReference type="OrthoDB" id="340962at2759"/>
<dbReference type="PANTHER" id="PTHR10026">
    <property type="entry name" value="CYCLIN"/>
    <property type="match status" value="1"/>
</dbReference>
<gene>
    <name evidence="5" type="ORF">EHS24_004525</name>
</gene>
<keyword evidence="6" id="KW-1185">Reference proteome</keyword>
<reference evidence="5 6" key="1">
    <citation type="submission" date="2018-11" db="EMBL/GenBank/DDBJ databases">
        <title>Genome sequence of Apiotrichum porosum DSM 27194.</title>
        <authorList>
            <person name="Aliyu H."/>
            <person name="Gorte O."/>
            <person name="Ochsenreither K."/>
        </authorList>
    </citation>
    <scope>NUCLEOTIDE SEQUENCE [LARGE SCALE GENOMIC DNA]</scope>
    <source>
        <strain evidence="5 6">DSM 27194</strain>
    </source>
</reference>
<comment type="caution">
    <text evidence="5">The sequence shown here is derived from an EMBL/GenBank/DDBJ whole genome shotgun (WGS) entry which is preliminary data.</text>
</comment>
<dbReference type="SUPFAM" id="SSF47954">
    <property type="entry name" value="Cyclin-like"/>
    <property type="match status" value="2"/>
</dbReference>
<dbReference type="GO" id="GO:0006357">
    <property type="term" value="P:regulation of transcription by RNA polymerase II"/>
    <property type="evidence" value="ECO:0007669"/>
    <property type="project" value="InterPro"/>
</dbReference>
<proteinExistence type="inferred from homology"/>
<dbReference type="GeneID" id="39589068"/>
<sequence length="412" mass="44715">MTNEPGPSRPSKPASGTSGVANGSGKTENGAVASGTATPAARAQPTPGASPFHETSQFKHWRYSREAITNLRAELNEKSKEVTARNMAAEKEAQQSLGHTFADPPPQAAYLSVEDELLLVRFYCSQCSNICRAGFGLPEAVEATAISYIKRFYLKNSVMEWHPKNIMPTALFLAAKTTNHPVPIEAFVAKLKGFEPSDVLDLEFLVAQSLGFEFWVRGADKPLRGWYLEFQDQAIPPTDNLQRALPAALEYLSASRYSDAEFLYSPAQIALAAWRLANKELVDNFLEFKYQAAEAEEGAALPFGAPLAELRIVLAEVEAVVAASTAKFDIKKIKEVDKRLKGCTNPEKVPGTALYIKRKAEQEAKNAEAKAEKAAKAAHARVADDTIFGAPIASTKDGESNPPQAALDDPFA</sequence>
<dbReference type="Proteomes" id="UP000279236">
    <property type="component" value="Unassembled WGS sequence"/>
</dbReference>
<protein>
    <recommendedName>
        <fullName evidence="4">Cyclin-like domain-containing protein</fullName>
    </recommendedName>
</protein>
<dbReference type="InterPro" id="IPR031658">
    <property type="entry name" value="Cyclin_C_2"/>
</dbReference>
<evidence type="ECO:0000259" key="4">
    <source>
        <dbReference type="SMART" id="SM00385"/>
    </source>
</evidence>
<dbReference type="STRING" id="105984.A0A427Y5C5"/>
<dbReference type="InterPro" id="IPR013763">
    <property type="entry name" value="Cyclin-like_dom"/>
</dbReference>
<comment type="similarity">
    <text evidence="2">Belongs to the cyclin family.</text>
</comment>
<accession>A0A427Y5C5</accession>
<evidence type="ECO:0000313" key="6">
    <source>
        <dbReference type="Proteomes" id="UP000279236"/>
    </source>
</evidence>
<dbReference type="CDD" id="cd20525">
    <property type="entry name" value="CYCLIN_CCNH_rpt2"/>
    <property type="match status" value="1"/>
</dbReference>
<feature type="region of interest" description="Disordered" evidence="3">
    <location>
        <begin position="1"/>
        <end position="57"/>
    </location>
</feature>
<dbReference type="InterPro" id="IPR036915">
    <property type="entry name" value="Cyclin-like_sf"/>
</dbReference>
<evidence type="ECO:0000256" key="3">
    <source>
        <dbReference type="SAM" id="MobiDB-lite"/>
    </source>
</evidence>
<dbReference type="Gene3D" id="1.10.472.10">
    <property type="entry name" value="Cyclin-like"/>
    <property type="match status" value="2"/>
</dbReference>
<dbReference type="InterPro" id="IPR006671">
    <property type="entry name" value="Cyclin_N"/>
</dbReference>
<feature type="compositionally biased region" description="Polar residues" evidence="3">
    <location>
        <begin position="14"/>
        <end position="27"/>
    </location>
</feature>
<dbReference type="GO" id="GO:0016538">
    <property type="term" value="F:cyclin-dependent protein serine/threonine kinase regulator activity"/>
    <property type="evidence" value="ECO:0007669"/>
    <property type="project" value="InterPro"/>
</dbReference>